<dbReference type="InterPro" id="IPR019734">
    <property type="entry name" value="TPR_rpt"/>
</dbReference>
<organism evidence="3 4">
    <name type="scientific">Limnofasciculus baicalensis BBK-W-15</name>
    <dbReference type="NCBI Taxonomy" id="2699891"/>
    <lineage>
        <taxon>Bacteria</taxon>
        <taxon>Bacillati</taxon>
        <taxon>Cyanobacteriota</taxon>
        <taxon>Cyanophyceae</taxon>
        <taxon>Coleofasciculales</taxon>
        <taxon>Coleofasciculaceae</taxon>
        <taxon>Limnofasciculus</taxon>
        <taxon>Limnofasciculus baicalensis</taxon>
    </lineage>
</organism>
<comment type="caution">
    <text evidence="3">The sequence shown here is derived from an EMBL/GenBank/DDBJ whole genome shotgun (WGS) entry which is preliminary data.</text>
</comment>
<keyword evidence="4" id="KW-1185">Reference proteome</keyword>
<dbReference type="SMART" id="SM00028">
    <property type="entry name" value="TPR"/>
    <property type="match status" value="5"/>
</dbReference>
<feature type="domain" description="CHAT" evidence="2">
    <location>
        <begin position="574"/>
        <end position="854"/>
    </location>
</feature>
<dbReference type="PANTHER" id="PTHR10098:SF112">
    <property type="entry name" value="SLR0380 PROTEIN"/>
    <property type="match status" value="1"/>
</dbReference>
<evidence type="ECO:0000256" key="1">
    <source>
        <dbReference type="PROSITE-ProRule" id="PRU00339"/>
    </source>
</evidence>
<dbReference type="Pfam" id="PF13181">
    <property type="entry name" value="TPR_8"/>
    <property type="match status" value="1"/>
</dbReference>
<proteinExistence type="predicted"/>
<dbReference type="EMBL" id="JAMZMM010000021">
    <property type="protein sequence ID" value="MCP2727633.1"/>
    <property type="molecule type" value="Genomic_DNA"/>
</dbReference>
<dbReference type="AlphaFoldDB" id="A0AAE3KMG7"/>
<protein>
    <submittedName>
        <fullName evidence="3">CHAT domain-containing protein</fullName>
    </submittedName>
</protein>
<dbReference type="PANTHER" id="PTHR10098">
    <property type="entry name" value="RAPSYN-RELATED"/>
    <property type="match status" value="1"/>
</dbReference>
<name>A0AAE3KMG7_9CYAN</name>
<evidence type="ECO:0000313" key="3">
    <source>
        <dbReference type="EMBL" id="MCP2727633.1"/>
    </source>
</evidence>
<dbReference type="SUPFAM" id="SSF48452">
    <property type="entry name" value="TPR-like"/>
    <property type="match status" value="2"/>
</dbReference>
<keyword evidence="1" id="KW-0802">TPR repeat</keyword>
<dbReference type="Pfam" id="PF12770">
    <property type="entry name" value="CHAT"/>
    <property type="match status" value="1"/>
</dbReference>
<dbReference type="Gene3D" id="1.25.40.10">
    <property type="entry name" value="Tetratricopeptide repeat domain"/>
    <property type="match status" value="3"/>
</dbReference>
<reference evidence="3" key="1">
    <citation type="submission" date="2022-06" db="EMBL/GenBank/DDBJ databases">
        <title>New cyanobacteria of genus Symplocastrum in benthos of Lake Baikal.</title>
        <authorList>
            <person name="Sorokovikova E."/>
            <person name="Tikhonova I."/>
            <person name="Krasnopeev A."/>
            <person name="Evseev P."/>
            <person name="Gladkikh A."/>
            <person name="Belykh O."/>
        </authorList>
    </citation>
    <scope>NUCLEOTIDE SEQUENCE</scope>
    <source>
        <strain evidence="3">BBK-W-15</strain>
    </source>
</reference>
<dbReference type="RefSeq" id="WP_254010444.1">
    <property type="nucleotide sequence ID" value="NZ_JAMZMM010000021.1"/>
</dbReference>
<dbReference type="PROSITE" id="PS50005">
    <property type="entry name" value="TPR"/>
    <property type="match status" value="1"/>
</dbReference>
<sequence>MAKPIILFFRKVKFIIKYLFLTLAIILLITWGHGKLGNSAISPVFASTPPEELEIQANSITNEGHQQLALGENEEALKSWEEAMKLYEELGNKEGVIGSIVNQSIALQALGQYRRACQVLLPAVDIDSQENICDASSEVDKNSQEQCQDKINEKDNSCANEGDKNIPGQSPNLISAIALRTFGDALRNIGNLDLSMEALEISLKIAQEYKSDVDISAALLSLGNTERGLYKREVDRYNRSNSSKYKNEAKNNAEQALDYYREVSNYSGNKITQIQAKINRLSLLLEFDKWLNEEKPNREAEALVPEIESEITSLPESVITVYTKLNFAEILSLFSKKYEAIQYANDALQQGQKLNNKRAEAYAIGTIGGLYEEMNDLSEAQKLTEKASTIAKSILAYDITYQWEWQLGRIYRKQGNIEGAIAVYDAAVKDLQIVRQDLLSINIEEQFSFRDNVEPVYREFVDLLLGKDGTSQPSQDNLKRAIEAIDSLQVAELENFLGCNLLLKAQRDREIYVDPKAAFIYAILLEDRLEVIFQLPEQPLINHKTFIDQIVVKNTLSEMLKFIVSGKGGETKQTSKEVYKWLLQPLEKYLEQSDTIETLVFVLDGDLRNIPMSVLYDEENNEYLIQKKYALVLLPSSKLFDLQPLARGGELLGAGISESIQVGDRNFHKINVTNELQTIQNTVSSSQILQNSEFTRINLQQKLASGDFSLIHLATHGNFSSDPEETYILIHGAENNKGELLRAKDLNNLLRSTNEQFAQPIELLVLSACKTAEGDDRATLGLAGLAVRSGVRSTVATLWQVNDESTVKLMENFYKNLSDGVPKGEALHLAQQSLLDEAKYRTPDYWAAYILVGNWL</sequence>
<dbReference type="Proteomes" id="UP001204953">
    <property type="component" value="Unassembled WGS sequence"/>
</dbReference>
<accession>A0AAE3KMG7</accession>
<dbReference type="InterPro" id="IPR024983">
    <property type="entry name" value="CHAT_dom"/>
</dbReference>
<evidence type="ECO:0000313" key="4">
    <source>
        <dbReference type="Proteomes" id="UP001204953"/>
    </source>
</evidence>
<gene>
    <name evidence="3" type="ORF">NJ959_03970</name>
</gene>
<evidence type="ECO:0000259" key="2">
    <source>
        <dbReference type="Pfam" id="PF12770"/>
    </source>
</evidence>
<dbReference type="InterPro" id="IPR011990">
    <property type="entry name" value="TPR-like_helical_dom_sf"/>
</dbReference>
<feature type="repeat" description="TPR" evidence="1">
    <location>
        <begin position="57"/>
        <end position="90"/>
    </location>
</feature>